<feature type="DNA-binding region" description="H-T-H motif" evidence="2">
    <location>
        <begin position="39"/>
        <end position="58"/>
    </location>
</feature>
<comment type="caution">
    <text evidence="4">The sequence shown here is derived from an EMBL/GenBank/DDBJ whole genome shotgun (WGS) entry which is preliminary data.</text>
</comment>
<evidence type="ECO:0000313" key="5">
    <source>
        <dbReference type="Proteomes" id="UP000536685"/>
    </source>
</evidence>
<accession>A0A841ARW2</accession>
<keyword evidence="1 2" id="KW-0238">DNA-binding</keyword>
<dbReference type="PROSITE" id="PS01081">
    <property type="entry name" value="HTH_TETR_1"/>
    <property type="match status" value="1"/>
</dbReference>
<dbReference type="PROSITE" id="PS50977">
    <property type="entry name" value="HTH_TETR_2"/>
    <property type="match status" value="1"/>
</dbReference>
<sequence length="215" mass="23860">MNMDVADLGLRERKRLATRRAIQLAVLELVRDRGLENVTVDEVSRIADVSPRTFFNYFSSKEEAIIGEAPSLPDTAHVEDFVNAGPDADLLTGIGEMIAVAGDNTPIDFEMLQLRRELMKQNPQLFALRMATMRHFEEELGEIVTRRLANDDAELAADPAALEQRAHLVTLVAFAAMRHAWSSWAETGGTHLELSERVRSSFDQLGTLLVSASAK</sequence>
<dbReference type="Gene3D" id="1.10.357.10">
    <property type="entry name" value="Tetracycline Repressor, domain 2"/>
    <property type="match status" value="1"/>
</dbReference>
<feature type="domain" description="HTH tetR-type" evidence="3">
    <location>
        <begin position="16"/>
        <end position="76"/>
    </location>
</feature>
<proteinExistence type="predicted"/>
<organism evidence="4 5">
    <name type="scientific">Conyzicola lurida</name>
    <dbReference type="NCBI Taxonomy" id="1172621"/>
    <lineage>
        <taxon>Bacteria</taxon>
        <taxon>Bacillati</taxon>
        <taxon>Actinomycetota</taxon>
        <taxon>Actinomycetes</taxon>
        <taxon>Micrococcales</taxon>
        <taxon>Microbacteriaceae</taxon>
        <taxon>Conyzicola</taxon>
    </lineage>
</organism>
<evidence type="ECO:0000256" key="2">
    <source>
        <dbReference type="PROSITE-ProRule" id="PRU00335"/>
    </source>
</evidence>
<dbReference type="Proteomes" id="UP000536685">
    <property type="component" value="Unassembled WGS sequence"/>
</dbReference>
<dbReference type="InterPro" id="IPR009057">
    <property type="entry name" value="Homeodomain-like_sf"/>
</dbReference>
<evidence type="ECO:0000313" key="4">
    <source>
        <dbReference type="EMBL" id="MBB5844416.1"/>
    </source>
</evidence>
<dbReference type="SUPFAM" id="SSF46689">
    <property type="entry name" value="Homeodomain-like"/>
    <property type="match status" value="1"/>
</dbReference>
<name>A0A841ARW2_9MICO</name>
<dbReference type="InterPro" id="IPR001647">
    <property type="entry name" value="HTH_TetR"/>
</dbReference>
<dbReference type="AlphaFoldDB" id="A0A841ARW2"/>
<protein>
    <submittedName>
        <fullName evidence="4">AcrR family transcriptional regulator</fullName>
    </submittedName>
</protein>
<evidence type="ECO:0000256" key="1">
    <source>
        <dbReference type="ARBA" id="ARBA00023125"/>
    </source>
</evidence>
<gene>
    <name evidence="4" type="ORF">HD599_002739</name>
</gene>
<dbReference type="RefSeq" id="WP_184238532.1">
    <property type="nucleotide sequence ID" value="NZ_JACHMJ010000001.1"/>
</dbReference>
<dbReference type="InterPro" id="IPR023772">
    <property type="entry name" value="DNA-bd_HTH_TetR-type_CS"/>
</dbReference>
<dbReference type="GO" id="GO:0003677">
    <property type="term" value="F:DNA binding"/>
    <property type="evidence" value="ECO:0007669"/>
    <property type="project" value="UniProtKB-UniRule"/>
</dbReference>
<keyword evidence="5" id="KW-1185">Reference proteome</keyword>
<reference evidence="4 5" key="1">
    <citation type="submission" date="2020-08" db="EMBL/GenBank/DDBJ databases">
        <title>Sequencing the genomes of 1000 actinobacteria strains.</title>
        <authorList>
            <person name="Klenk H.-P."/>
        </authorList>
    </citation>
    <scope>NUCLEOTIDE SEQUENCE [LARGE SCALE GENOMIC DNA]</scope>
    <source>
        <strain evidence="4 5">DSM 105784</strain>
    </source>
</reference>
<dbReference type="EMBL" id="JACHMJ010000001">
    <property type="protein sequence ID" value="MBB5844416.1"/>
    <property type="molecule type" value="Genomic_DNA"/>
</dbReference>
<evidence type="ECO:0000259" key="3">
    <source>
        <dbReference type="PROSITE" id="PS50977"/>
    </source>
</evidence>
<dbReference type="Pfam" id="PF00440">
    <property type="entry name" value="TetR_N"/>
    <property type="match status" value="1"/>
</dbReference>